<evidence type="ECO:0000256" key="3">
    <source>
        <dbReference type="ARBA" id="ARBA00022771"/>
    </source>
</evidence>
<evidence type="ECO:0000256" key="7">
    <source>
        <dbReference type="SAM" id="MobiDB-lite"/>
    </source>
</evidence>
<dbReference type="PROSITE" id="PS50157">
    <property type="entry name" value="ZINC_FINGER_C2H2_2"/>
    <property type="match status" value="3"/>
</dbReference>
<dbReference type="Gene3D" id="3.30.160.60">
    <property type="entry name" value="Classic Zinc Finger"/>
    <property type="match status" value="3"/>
</dbReference>
<dbReference type="GO" id="GO:0008270">
    <property type="term" value="F:zinc ion binding"/>
    <property type="evidence" value="ECO:0007669"/>
    <property type="project" value="UniProtKB-KW"/>
</dbReference>
<feature type="region of interest" description="Disordered" evidence="7">
    <location>
        <begin position="165"/>
        <end position="186"/>
    </location>
</feature>
<keyword evidence="1" id="KW-0479">Metal-binding</keyword>
<dbReference type="GO" id="GO:0010468">
    <property type="term" value="P:regulation of gene expression"/>
    <property type="evidence" value="ECO:0007669"/>
    <property type="project" value="TreeGrafter"/>
</dbReference>
<dbReference type="SUPFAM" id="SSF57667">
    <property type="entry name" value="beta-beta-alpha zinc fingers"/>
    <property type="match status" value="2"/>
</dbReference>
<dbReference type="InterPro" id="IPR036236">
    <property type="entry name" value="Znf_C2H2_sf"/>
</dbReference>
<dbReference type="FunFam" id="3.30.160.60:FF:001155">
    <property type="entry name" value="Zinc finger 30C"/>
    <property type="match status" value="1"/>
</dbReference>
<dbReference type="Proteomes" id="UP001497482">
    <property type="component" value="Chromosome 3"/>
</dbReference>
<feature type="domain" description="C2H2-type" evidence="8">
    <location>
        <begin position="315"/>
        <end position="340"/>
    </location>
</feature>
<dbReference type="EMBL" id="OZ035825">
    <property type="protein sequence ID" value="CAL1602105.1"/>
    <property type="molecule type" value="Genomic_DNA"/>
</dbReference>
<keyword evidence="4" id="KW-0862">Zinc</keyword>
<name>A0AAV2LIF3_KNICA</name>
<reference evidence="9 10" key="1">
    <citation type="submission" date="2024-04" db="EMBL/GenBank/DDBJ databases">
        <authorList>
            <person name="Waldvogel A.-M."/>
            <person name="Schoenle A."/>
        </authorList>
    </citation>
    <scope>NUCLEOTIDE SEQUENCE [LARGE SCALE GENOMIC DNA]</scope>
</reference>
<evidence type="ECO:0000313" key="9">
    <source>
        <dbReference type="EMBL" id="CAL1602105.1"/>
    </source>
</evidence>
<dbReference type="PROSITE" id="PS00028">
    <property type="entry name" value="ZINC_FINGER_C2H2_1"/>
    <property type="match status" value="3"/>
</dbReference>
<dbReference type="FunFam" id="3.30.160.60:FF:000110">
    <property type="entry name" value="Zinc finger protein-like"/>
    <property type="match status" value="1"/>
</dbReference>
<accession>A0AAV2LIF3</accession>
<feature type="domain" description="C2H2-type" evidence="8">
    <location>
        <begin position="287"/>
        <end position="314"/>
    </location>
</feature>
<evidence type="ECO:0000256" key="1">
    <source>
        <dbReference type="ARBA" id="ARBA00022723"/>
    </source>
</evidence>
<evidence type="ECO:0000256" key="4">
    <source>
        <dbReference type="ARBA" id="ARBA00022833"/>
    </source>
</evidence>
<dbReference type="PANTHER" id="PTHR16515:SF58">
    <property type="entry name" value="ZINC FINGER PROTEIN 22"/>
    <property type="match status" value="1"/>
</dbReference>
<sequence>MADTDSLIVGFQTQLSDVMETVVKSAMYEVTRLVEDSLLPELKARGQEVIRLRLRLQTTEDQLREAQRTEARAEVTQEQEDNIQIHTDFIGGGHKMEDITSVDNSRCVSRSGPTQELDNTVASLHAVWIPQAILEDCGKLIDNIKKEPVEPTHCSSLNLDTWRVPPDEAPSKCQNASSRTEEPDNHNELLRNIVPQNMDPRISASYGPPSLSLSAQRAHVGNKHALNHSGSPWSKQTSNSLHTNASLNFNSNLDPKPIFRCGQCGKCFPHPSNLKSHLLTHTGERPFCCSLCGRTFTKLSNLKAHRRVHTGERPYSCVSCGKRFTQNCNLKRHQRIHLDV</sequence>
<evidence type="ECO:0000259" key="8">
    <source>
        <dbReference type="PROSITE" id="PS50157"/>
    </source>
</evidence>
<evidence type="ECO:0000256" key="6">
    <source>
        <dbReference type="SAM" id="Coils"/>
    </source>
</evidence>
<protein>
    <recommendedName>
        <fullName evidence="8">C2H2-type domain-containing protein</fullName>
    </recommendedName>
</protein>
<proteinExistence type="predicted"/>
<evidence type="ECO:0000313" key="10">
    <source>
        <dbReference type="Proteomes" id="UP001497482"/>
    </source>
</evidence>
<dbReference type="GO" id="GO:0005634">
    <property type="term" value="C:nucleus"/>
    <property type="evidence" value="ECO:0007669"/>
    <property type="project" value="TreeGrafter"/>
</dbReference>
<evidence type="ECO:0000256" key="2">
    <source>
        <dbReference type="ARBA" id="ARBA00022737"/>
    </source>
</evidence>
<dbReference type="InterPro" id="IPR013087">
    <property type="entry name" value="Znf_C2H2_type"/>
</dbReference>
<keyword evidence="3 5" id="KW-0863">Zinc-finger</keyword>
<dbReference type="Pfam" id="PF00096">
    <property type="entry name" value="zf-C2H2"/>
    <property type="match status" value="3"/>
</dbReference>
<feature type="domain" description="C2H2-type" evidence="8">
    <location>
        <begin position="259"/>
        <end position="286"/>
    </location>
</feature>
<dbReference type="PANTHER" id="PTHR16515">
    <property type="entry name" value="PR DOMAIN ZINC FINGER PROTEIN"/>
    <property type="match status" value="1"/>
</dbReference>
<dbReference type="AlphaFoldDB" id="A0AAV2LIF3"/>
<dbReference type="FunFam" id="3.30.160.60:FF:000358">
    <property type="entry name" value="zinc finger protein 24"/>
    <property type="match status" value="1"/>
</dbReference>
<gene>
    <name evidence="9" type="ORF">KC01_LOCUS29932</name>
</gene>
<keyword evidence="2" id="KW-0677">Repeat</keyword>
<feature type="coiled-coil region" evidence="6">
    <location>
        <begin position="49"/>
        <end position="76"/>
    </location>
</feature>
<organism evidence="9 10">
    <name type="scientific">Knipowitschia caucasica</name>
    <name type="common">Caucasian dwarf goby</name>
    <name type="synonym">Pomatoschistus caucasicus</name>
    <dbReference type="NCBI Taxonomy" id="637954"/>
    <lineage>
        <taxon>Eukaryota</taxon>
        <taxon>Metazoa</taxon>
        <taxon>Chordata</taxon>
        <taxon>Craniata</taxon>
        <taxon>Vertebrata</taxon>
        <taxon>Euteleostomi</taxon>
        <taxon>Actinopterygii</taxon>
        <taxon>Neopterygii</taxon>
        <taxon>Teleostei</taxon>
        <taxon>Neoteleostei</taxon>
        <taxon>Acanthomorphata</taxon>
        <taxon>Gobiaria</taxon>
        <taxon>Gobiiformes</taxon>
        <taxon>Gobioidei</taxon>
        <taxon>Gobiidae</taxon>
        <taxon>Gobiinae</taxon>
        <taxon>Knipowitschia</taxon>
    </lineage>
</organism>
<dbReference type="InterPro" id="IPR050331">
    <property type="entry name" value="Zinc_finger"/>
</dbReference>
<dbReference type="SMART" id="SM00355">
    <property type="entry name" value="ZnF_C2H2"/>
    <property type="match status" value="3"/>
</dbReference>
<evidence type="ECO:0000256" key="5">
    <source>
        <dbReference type="PROSITE-ProRule" id="PRU00042"/>
    </source>
</evidence>
<keyword evidence="6" id="KW-0175">Coiled coil</keyword>
<keyword evidence="10" id="KW-1185">Reference proteome</keyword>